<organism evidence="9 10">
    <name type="scientific">Paenibacillus chartarius</name>
    <dbReference type="NCBI Taxonomy" id="747481"/>
    <lineage>
        <taxon>Bacteria</taxon>
        <taxon>Bacillati</taxon>
        <taxon>Bacillota</taxon>
        <taxon>Bacilli</taxon>
        <taxon>Bacillales</taxon>
        <taxon>Paenibacillaceae</taxon>
        <taxon>Paenibacillus</taxon>
    </lineage>
</organism>
<gene>
    <name evidence="9" type="ORF">ACFFK0_10885</name>
</gene>
<feature type="transmembrane region" description="Helical" evidence="7">
    <location>
        <begin position="16"/>
        <end position="37"/>
    </location>
</feature>
<feature type="transmembrane region" description="Helical" evidence="7">
    <location>
        <begin position="268"/>
        <end position="289"/>
    </location>
</feature>
<dbReference type="PANTHER" id="PTHR30193:SF41">
    <property type="entry name" value="DIACETYLCHITOBIOSE UPTAKE SYSTEM PERMEASE PROTEIN NGCF"/>
    <property type="match status" value="1"/>
</dbReference>
<evidence type="ECO:0000259" key="8">
    <source>
        <dbReference type="PROSITE" id="PS50928"/>
    </source>
</evidence>
<feature type="domain" description="ABC transmembrane type-1" evidence="8">
    <location>
        <begin position="73"/>
        <end position="289"/>
    </location>
</feature>
<comment type="subcellular location">
    <subcellularLocation>
        <location evidence="1 7">Cell membrane</location>
        <topology evidence="1 7">Multi-pass membrane protein</topology>
    </subcellularLocation>
</comment>
<dbReference type="EMBL" id="JBHLWN010000043">
    <property type="protein sequence ID" value="MFC0212951.1"/>
    <property type="molecule type" value="Genomic_DNA"/>
</dbReference>
<dbReference type="SUPFAM" id="SSF161098">
    <property type="entry name" value="MetI-like"/>
    <property type="match status" value="1"/>
</dbReference>
<keyword evidence="3" id="KW-1003">Cell membrane</keyword>
<keyword evidence="2 7" id="KW-0813">Transport</keyword>
<dbReference type="Gene3D" id="1.10.3720.10">
    <property type="entry name" value="MetI-like"/>
    <property type="match status" value="1"/>
</dbReference>
<dbReference type="InterPro" id="IPR035906">
    <property type="entry name" value="MetI-like_sf"/>
</dbReference>
<feature type="transmembrane region" description="Helical" evidence="7">
    <location>
        <begin position="112"/>
        <end position="132"/>
    </location>
</feature>
<name>A0ABV6DJX3_9BACL</name>
<evidence type="ECO:0000313" key="10">
    <source>
        <dbReference type="Proteomes" id="UP001589776"/>
    </source>
</evidence>
<feature type="transmembrane region" description="Helical" evidence="7">
    <location>
        <begin position="78"/>
        <end position="100"/>
    </location>
</feature>
<keyword evidence="6 7" id="KW-0472">Membrane</keyword>
<proteinExistence type="inferred from homology"/>
<dbReference type="PROSITE" id="PS50928">
    <property type="entry name" value="ABC_TM1"/>
    <property type="match status" value="1"/>
</dbReference>
<dbReference type="InterPro" id="IPR051393">
    <property type="entry name" value="ABC_transporter_permease"/>
</dbReference>
<comment type="caution">
    <text evidence="9">The sequence shown here is derived from an EMBL/GenBank/DDBJ whole genome shotgun (WGS) entry which is preliminary data.</text>
</comment>
<evidence type="ECO:0000256" key="2">
    <source>
        <dbReference type="ARBA" id="ARBA00022448"/>
    </source>
</evidence>
<keyword evidence="10" id="KW-1185">Reference proteome</keyword>
<sequence length="300" mass="33219">MSSNPLLRKIWKSKHAYLFLLPVFAVLGTFKYGPFLVALQKSLFEWNGANIDRFVGIANFVRVAGDASFLGSIRNVGILAGGALVAHLTFPLLAALLVFHIRRKRLAEWARVLFILPLIVPSIVVIKIWTWIYAGQNGLLNALLKLLGLGGLTHSWLGESATSIWALVFYNFPWIGGIYFLIYLAGLMTIPSELFESGSLDGMNVWQRLVHLELPLIRSQVRLVVMLVLIGQLQNFELPLILTGGGPGESSLTPALYLYDRAFTFNEMGYASALGIVLFAAILLLTIFVQKALKPTETMD</sequence>
<dbReference type="Pfam" id="PF00528">
    <property type="entry name" value="BPD_transp_1"/>
    <property type="match status" value="1"/>
</dbReference>
<evidence type="ECO:0000256" key="7">
    <source>
        <dbReference type="RuleBase" id="RU363032"/>
    </source>
</evidence>
<evidence type="ECO:0000256" key="3">
    <source>
        <dbReference type="ARBA" id="ARBA00022475"/>
    </source>
</evidence>
<dbReference type="CDD" id="cd06261">
    <property type="entry name" value="TM_PBP2"/>
    <property type="match status" value="1"/>
</dbReference>
<evidence type="ECO:0000256" key="4">
    <source>
        <dbReference type="ARBA" id="ARBA00022692"/>
    </source>
</evidence>
<protein>
    <submittedName>
        <fullName evidence="9">Carbohydrate ABC transporter permease</fullName>
    </submittedName>
</protein>
<dbReference type="InterPro" id="IPR000515">
    <property type="entry name" value="MetI-like"/>
</dbReference>
<dbReference type="RefSeq" id="WP_377470197.1">
    <property type="nucleotide sequence ID" value="NZ_JBHLWN010000043.1"/>
</dbReference>
<keyword evidence="5 7" id="KW-1133">Transmembrane helix</keyword>
<accession>A0ABV6DJX3</accession>
<dbReference type="Proteomes" id="UP001589776">
    <property type="component" value="Unassembled WGS sequence"/>
</dbReference>
<evidence type="ECO:0000256" key="5">
    <source>
        <dbReference type="ARBA" id="ARBA00022989"/>
    </source>
</evidence>
<evidence type="ECO:0000256" key="6">
    <source>
        <dbReference type="ARBA" id="ARBA00023136"/>
    </source>
</evidence>
<dbReference type="PANTHER" id="PTHR30193">
    <property type="entry name" value="ABC TRANSPORTER PERMEASE PROTEIN"/>
    <property type="match status" value="1"/>
</dbReference>
<feature type="transmembrane region" description="Helical" evidence="7">
    <location>
        <begin position="164"/>
        <end position="185"/>
    </location>
</feature>
<evidence type="ECO:0000313" key="9">
    <source>
        <dbReference type="EMBL" id="MFC0212951.1"/>
    </source>
</evidence>
<comment type="similarity">
    <text evidence="7">Belongs to the binding-protein-dependent transport system permease family.</text>
</comment>
<keyword evidence="4 7" id="KW-0812">Transmembrane</keyword>
<evidence type="ECO:0000256" key="1">
    <source>
        <dbReference type="ARBA" id="ARBA00004651"/>
    </source>
</evidence>
<reference evidence="9 10" key="1">
    <citation type="submission" date="2024-09" db="EMBL/GenBank/DDBJ databases">
        <authorList>
            <person name="Sun Q."/>
            <person name="Mori K."/>
        </authorList>
    </citation>
    <scope>NUCLEOTIDE SEQUENCE [LARGE SCALE GENOMIC DNA]</scope>
    <source>
        <strain evidence="9 10">CCM 7759</strain>
    </source>
</reference>